<keyword evidence="4" id="KW-1185">Reference proteome</keyword>
<feature type="domain" description="SH3b" evidence="1">
    <location>
        <begin position="232"/>
        <end position="294"/>
    </location>
</feature>
<evidence type="ECO:0000313" key="4">
    <source>
        <dbReference type="Proteomes" id="UP000282892"/>
    </source>
</evidence>
<reference evidence="3 4" key="1">
    <citation type="submission" date="2017-07" db="EMBL/GenBank/DDBJ databases">
        <title>The complete genome sequence of Bacillus mesonae strain H20-5, an efficient strain improving plant abiotic stress resistance.</title>
        <authorList>
            <person name="Kim S.Y."/>
            <person name="Song H."/>
            <person name="Sang M.K."/>
            <person name="Weon H.-Y."/>
            <person name="Song J."/>
        </authorList>
    </citation>
    <scope>NUCLEOTIDE SEQUENCE [LARGE SCALE GENOMIC DNA]</scope>
    <source>
        <strain evidence="3 4">H20-5</strain>
    </source>
</reference>
<accession>A0A3Q9QR89</accession>
<sequence length="431" mass="47900">MTKELFVNGELVLMRKDVYPKSRKVREVPVFTTRMQKREYFQSVNPFDIRNALDIKGLLKEISANWNTYVSQVHQWIQKIPVKRLIVTGVFTVVLGCFASTSNAAFIQEYVYQVKSGENIEVIAKEHGVTAQEILDANGLTSIDGKKILLPKVHNRIVTATILNIRSLPTTSSSIIGKYKKGDVVKVAFVENGWAGILIKGRVCYINMDYLTQKQENTVTTDKNTKTIKSQAKTMYVTAASLRVREGASINSTVVGSLKLNDRVSVIKSLYGWAQINFNGKTAFVNEAYLTSVEPKKIINDSNTNSSKTISSSEYVIKSGDTFTKIAKELRISVLSIQELNPTVDPYKLKIGQKIKIPTSTTSTDIHVKVTAHIAGIDSKGTFRFIALDGKNYAAKASGDMINELFKRQGEIATLTLKGKRGQLMTLISLQ</sequence>
<gene>
    <name evidence="3" type="ORF">CHR53_08470</name>
</gene>
<dbReference type="OrthoDB" id="2455924at2"/>
<dbReference type="SMART" id="SM00287">
    <property type="entry name" value="SH3b"/>
    <property type="match status" value="2"/>
</dbReference>
<dbReference type="Pfam" id="PF01476">
    <property type="entry name" value="LysM"/>
    <property type="match status" value="2"/>
</dbReference>
<dbReference type="Proteomes" id="UP000282892">
    <property type="component" value="Chromosome"/>
</dbReference>
<evidence type="ECO:0000259" key="1">
    <source>
        <dbReference type="PROSITE" id="PS51781"/>
    </source>
</evidence>
<evidence type="ECO:0000313" key="3">
    <source>
        <dbReference type="EMBL" id="AZU61294.1"/>
    </source>
</evidence>
<dbReference type="RefSeq" id="WP_127486170.1">
    <property type="nucleotide sequence ID" value="NZ_CP022572.1"/>
</dbReference>
<dbReference type="InterPro" id="IPR018392">
    <property type="entry name" value="LysM"/>
</dbReference>
<feature type="domain" description="LysM" evidence="2">
    <location>
        <begin position="313"/>
        <end position="357"/>
    </location>
</feature>
<dbReference type="InterPro" id="IPR052354">
    <property type="entry name" value="Cell_Wall_Dynamics_Protein"/>
</dbReference>
<name>A0A3Q9QR89_9BACI</name>
<dbReference type="PROSITE" id="PS51782">
    <property type="entry name" value="LYSM"/>
    <property type="match status" value="1"/>
</dbReference>
<dbReference type="KEGG" id="nmk:CHR53_08470"/>
<dbReference type="PANTHER" id="PTHR34408">
    <property type="entry name" value="FAMILY PROTEIN, PUTATIVE-RELATED"/>
    <property type="match status" value="1"/>
</dbReference>
<evidence type="ECO:0008006" key="5">
    <source>
        <dbReference type="Google" id="ProtNLM"/>
    </source>
</evidence>
<protein>
    <recommendedName>
        <fullName evidence="5">LysM peptidoglycan-binding domain-containing protein</fullName>
    </recommendedName>
</protein>
<dbReference type="InterPro" id="IPR036779">
    <property type="entry name" value="LysM_dom_sf"/>
</dbReference>
<proteinExistence type="predicted"/>
<dbReference type="Gene3D" id="3.10.350.10">
    <property type="entry name" value="LysM domain"/>
    <property type="match status" value="2"/>
</dbReference>
<dbReference type="SMART" id="SM00257">
    <property type="entry name" value="LysM"/>
    <property type="match status" value="2"/>
</dbReference>
<evidence type="ECO:0000259" key="2">
    <source>
        <dbReference type="PROSITE" id="PS51782"/>
    </source>
</evidence>
<organism evidence="3 4">
    <name type="scientific">Neobacillus mesonae</name>
    <dbReference type="NCBI Taxonomy" id="1193713"/>
    <lineage>
        <taxon>Bacteria</taxon>
        <taxon>Bacillati</taxon>
        <taxon>Bacillota</taxon>
        <taxon>Bacilli</taxon>
        <taxon>Bacillales</taxon>
        <taxon>Bacillaceae</taxon>
        <taxon>Neobacillus</taxon>
    </lineage>
</organism>
<dbReference type="STRING" id="1193713.GCA_001636315_04137"/>
<dbReference type="PROSITE" id="PS51781">
    <property type="entry name" value="SH3B"/>
    <property type="match status" value="2"/>
</dbReference>
<dbReference type="Gene3D" id="2.30.30.40">
    <property type="entry name" value="SH3 Domains"/>
    <property type="match status" value="2"/>
</dbReference>
<dbReference type="CDD" id="cd00118">
    <property type="entry name" value="LysM"/>
    <property type="match status" value="2"/>
</dbReference>
<dbReference type="SUPFAM" id="SSF54106">
    <property type="entry name" value="LysM domain"/>
    <property type="match status" value="2"/>
</dbReference>
<dbReference type="InterPro" id="IPR003646">
    <property type="entry name" value="SH3-like_bac-type"/>
</dbReference>
<dbReference type="Pfam" id="PF08239">
    <property type="entry name" value="SH3_3"/>
    <property type="match status" value="1"/>
</dbReference>
<dbReference type="AlphaFoldDB" id="A0A3Q9QR89"/>
<dbReference type="EMBL" id="CP022572">
    <property type="protein sequence ID" value="AZU61294.1"/>
    <property type="molecule type" value="Genomic_DNA"/>
</dbReference>
<feature type="domain" description="SH3b" evidence="1">
    <location>
        <begin position="153"/>
        <end position="215"/>
    </location>
</feature>